<feature type="region of interest" description="Disordered" evidence="2">
    <location>
        <begin position="78"/>
        <end position="100"/>
    </location>
</feature>
<feature type="coiled-coil region" evidence="1">
    <location>
        <begin position="339"/>
        <end position="373"/>
    </location>
</feature>
<sequence>MHNNIMAVVPEQTTVETLLNMPPENKAHYQSQKEAIHLLLTRIGDEIYSTVDACKIAHDMWIAIERLQQDSYYQAPKYHKSYAPPSKQSSSTRSHASTRYKGKEIAKLITPLFESASKEDSDPKQAQRDKDMQKNLALIAKYFKKIYKPTNNNLRTSSNSINKNIYTSLRYKNDNQTRQFGNQMTVTVVGAKETECRKSKRVKDYTYHKEKMLLCKQVEKGVPLQAEQDDWLKDTDEEIDEQEFEAHYSYMAKIQEVPTADSESNIEPLEKVQYDVEYNMFSNKRQHSEQPEAINNTCVVEKVDSNFIHDSPDICDNDIQTDQNVKESDNRRVALANLIANLKLDIDENKRIQKQLKKANASLAHEIKEYKSTLNETSRTVGESNSTRDSCLIALQNKQTELETYKTSNDRIIEYDKLKHKLNETLGLLSKRNMMKKDIMIILPKLKYVKDQLCSSYEPSKAKKSSFKTKAASSLKGWLNLLHIDLCGPMRVESINGKKYILMKEKGDMCILMGYSTRSKGYKVYNKKTQLIVESILIMFDEIKEMIEKSADNNTSRLEVYVAQPDGFVDPDHPEKVYRLRKALYGLKQAPRACDDGNPSRAIVKQALRLVTEDTTLEACMVTEGAVMEACLATKGEALEACLVTEGIAMNDNLVAKESTDDSPTSSEQLDEISNSGNDADADIGPSYDSDTVFEIEERKNMMMYIMSNSMPSFLP</sequence>
<evidence type="ECO:0000259" key="3">
    <source>
        <dbReference type="Pfam" id="PF07727"/>
    </source>
</evidence>
<keyword evidence="1" id="KW-0175">Coiled coil</keyword>
<feature type="compositionally biased region" description="Polar residues" evidence="2">
    <location>
        <begin position="86"/>
        <end position="97"/>
    </location>
</feature>
<dbReference type="InterPro" id="IPR057670">
    <property type="entry name" value="SH3_retrovirus"/>
</dbReference>
<accession>A0A6L2IZR6</accession>
<name>A0A6L2IZR6_TANCI</name>
<organism evidence="5">
    <name type="scientific">Tanacetum cinerariifolium</name>
    <name type="common">Dalmatian daisy</name>
    <name type="synonym">Chrysanthemum cinerariifolium</name>
    <dbReference type="NCBI Taxonomy" id="118510"/>
    <lineage>
        <taxon>Eukaryota</taxon>
        <taxon>Viridiplantae</taxon>
        <taxon>Streptophyta</taxon>
        <taxon>Embryophyta</taxon>
        <taxon>Tracheophyta</taxon>
        <taxon>Spermatophyta</taxon>
        <taxon>Magnoliopsida</taxon>
        <taxon>eudicotyledons</taxon>
        <taxon>Gunneridae</taxon>
        <taxon>Pentapetalae</taxon>
        <taxon>asterids</taxon>
        <taxon>campanulids</taxon>
        <taxon>Asterales</taxon>
        <taxon>Asteraceae</taxon>
        <taxon>Asteroideae</taxon>
        <taxon>Anthemideae</taxon>
        <taxon>Anthemidinae</taxon>
        <taxon>Tanacetum</taxon>
    </lineage>
</organism>
<dbReference type="Pfam" id="PF07727">
    <property type="entry name" value="RVT_2"/>
    <property type="match status" value="1"/>
</dbReference>
<gene>
    <name evidence="5" type="ORF">Tci_002156</name>
</gene>
<feature type="domain" description="Reverse transcriptase Ty1/copia-type" evidence="3">
    <location>
        <begin position="555"/>
        <end position="593"/>
    </location>
</feature>
<reference evidence="5" key="1">
    <citation type="journal article" date="2019" name="Sci. Rep.">
        <title>Draft genome of Tanacetum cinerariifolium, the natural source of mosquito coil.</title>
        <authorList>
            <person name="Yamashiro T."/>
            <person name="Shiraishi A."/>
            <person name="Satake H."/>
            <person name="Nakayama K."/>
        </authorList>
    </citation>
    <scope>NUCLEOTIDE SEQUENCE</scope>
</reference>
<feature type="compositionally biased region" description="Polar residues" evidence="2">
    <location>
        <begin position="662"/>
        <end position="678"/>
    </location>
</feature>
<dbReference type="Pfam" id="PF25597">
    <property type="entry name" value="SH3_retrovirus"/>
    <property type="match status" value="1"/>
</dbReference>
<evidence type="ECO:0000259" key="4">
    <source>
        <dbReference type="Pfam" id="PF25597"/>
    </source>
</evidence>
<dbReference type="EMBL" id="BKCJ010000134">
    <property type="protein sequence ID" value="GEU30178.1"/>
    <property type="molecule type" value="Genomic_DNA"/>
</dbReference>
<dbReference type="AlphaFoldDB" id="A0A6L2IZR6"/>
<evidence type="ECO:0000313" key="5">
    <source>
        <dbReference type="EMBL" id="GEU30178.1"/>
    </source>
</evidence>
<evidence type="ECO:0000256" key="1">
    <source>
        <dbReference type="SAM" id="Coils"/>
    </source>
</evidence>
<dbReference type="InterPro" id="IPR013103">
    <property type="entry name" value="RVT_2"/>
</dbReference>
<protein>
    <submittedName>
        <fullName evidence="5">Uncharacterized protein</fullName>
    </submittedName>
</protein>
<feature type="domain" description="Retroviral polymerase SH3-like" evidence="4">
    <location>
        <begin position="505"/>
        <end position="546"/>
    </location>
</feature>
<comment type="caution">
    <text evidence="5">The sequence shown here is derived from an EMBL/GenBank/DDBJ whole genome shotgun (WGS) entry which is preliminary data.</text>
</comment>
<feature type="region of interest" description="Disordered" evidence="2">
    <location>
        <begin position="657"/>
        <end position="688"/>
    </location>
</feature>
<proteinExistence type="predicted"/>
<evidence type="ECO:0000256" key="2">
    <source>
        <dbReference type="SAM" id="MobiDB-lite"/>
    </source>
</evidence>